<dbReference type="InterPro" id="IPR039565">
    <property type="entry name" value="BamD-like"/>
</dbReference>
<dbReference type="Gene3D" id="1.25.40.10">
    <property type="entry name" value="Tetratricopeptide repeat domain"/>
    <property type="match status" value="1"/>
</dbReference>
<dbReference type="InterPro" id="IPR011990">
    <property type="entry name" value="TPR-like_helical_dom_sf"/>
</dbReference>
<dbReference type="SUPFAM" id="SSF48452">
    <property type="entry name" value="TPR-like"/>
    <property type="match status" value="2"/>
</dbReference>
<reference evidence="7" key="1">
    <citation type="submission" date="2016-10" db="EMBL/GenBank/DDBJ databases">
        <authorList>
            <person name="Varghese N."/>
            <person name="Submissions S."/>
        </authorList>
    </citation>
    <scope>NUCLEOTIDE SEQUENCE [LARGE SCALE GENOMIC DNA]</scope>
    <source>
        <strain evidence="7">DSM 18733</strain>
    </source>
</reference>
<keyword evidence="7" id="KW-1185">Reference proteome</keyword>
<gene>
    <name evidence="6" type="ORF">SAMN05661044_04048</name>
</gene>
<evidence type="ECO:0000256" key="1">
    <source>
        <dbReference type="ARBA" id="ARBA00022729"/>
    </source>
</evidence>
<evidence type="ECO:0000256" key="3">
    <source>
        <dbReference type="ARBA" id="ARBA00023237"/>
    </source>
</evidence>
<evidence type="ECO:0000256" key="2">
    <source>
        <dbReference type="ARBA" id="ARBA00023136"/>
    </source>
</evidence>
<name>A0A1H7V1A5_OLID1</name>
<evidence type="ECO:0000256" key="4">
    <source>
        <dbReference type="SAM" id="MobiDB-lite"/>
    </source>
</evidence>
<keyword evidence="1" id="KW-0732">Signal</keyword>
<feature type="region of interest" description="Disordered" evidence="4">
    <location>
        <begin position="262"/>
        <end position="301"/>
    </location>
</feature>
<evidence type="ECO:0000259" key="5">
    <source>
        <dbReference type="Pfam" id="PF13525"/>
    </source>
</evidence>
<dbReference type="EMBL" id="FOAF01000006">
    <property type="protein sequence ID" value="SEM03021.1"/>
    <property type="molecule type" value="Genomic_DNA"/>
</dbReference>
<dbReference type="Proteomes" id="UP000199421">
    <property type="component" value="Unassembled WGS sequence"/>
</dbReference>
<sequence>MIWASALLFSFGMVGCKSKFEKLRTGNDNVAKYREAINLYNDKKYSKALVLFEDLSNKYRGRPENEELLYYFAYTNYRLRDYTSARFHFKNFTDQYPQSGKAEECRFMGAYCYYLESPVYSLDQDNTLKAIESLQLFINLYPKSDRAEEAAKFIQDLRDKLERKSFANARLYLDVGDYKAAVIAFQNSLRDYPDTKFAEEMEYLAVKAQYLYAKNSMLNSQTGRYEEAIQFSDHFTDNYPESKFKKDAEGLKKDSQKDIENVKKLIASLTPNQKKQEEEKQKQNEEQNNSPKGALPQQTIQ</sequence>
<dbReference type="NCBIfam" id="TIGR03302">
    <property type="entry name" value="OM_YfiO"/>
    <property type="match status" value="1"/>
</dbReference>
<protein>
    <submittedName>
        <fullName evidence="6">Beta-barrel assembly machine subunit BamD</fullName>
    </submittedName>
</protein>
<accession>A0A1H7V1A5</accession>
<feature type="domain" description="Outer membrane lipoprotein BamD-like" evidence="5">
    <location>
        <begin position="31"/>
        <end position="205"/>
    </location>
</feature>
<dbReference type="AlphaFoldDB" id="A0A1H7V1A5"/>
<feature type="compositionally biased region" description="Basic and acidic residues" evidence="4">
    <location>
        <begin position="274"/>
        <end position="285"/>
    </location>
</feature>
<organism evidence="6 7">
    <name type="scientific">Olivibacter domesticus</name>
    <name type="common">Pseudosphingobacterium domesticum</name>
    <dbReference type="NCBI Taxonomy" id="407022"/>
    <lineage>
        <taxon>Bacteria</taxon>
        <taxon>Pseudomonadati</taxon>
        <taxon>Bacteroidota</taxon>
        <taxon>Sphingobacteriia</taxon>
        <taxon>Sphingobacteriales</taxon>
        <taxon>Sphingobacteriaceae</taxon>
        <taxon>Olivibacter</taxon>
    </lineage>
</organism>
<keyword evidence="3" id="KW-0998">Cell outer membrane</keyword>
<evidence type="ECO:0000313" key="6">
    <source>
        <dbReference type="EMBL" id="SEM03021.1"/>
    </source>
</evidence>
<dbReference type="OrthoDB" id="9770761at2"/>
<keyword evidence="2" id="KW-0472">Membrane</keyword>
<evidence type="ECO:0000313" key="7">
    <source>
        <dbReference type="Proteomes" id="UP000199421"/>
    </source>
</evidence>
<dbReference type="STRING" id="407022.SAMN05661044_04048"/>
<proteinExistence type="predicted"/>
<dbReference type="Pfam" id="PF13525">
    <property type="entry name" value="YfiO"/>
    <property type="match status" value="1"/>
</dbReference>
<dbReference type="InterPro" id="IPR017689">
    <property type="entry name" value="BamD"/>
</dbReference>